<keyword evidence="2" id="KW-1185">Reference proteome</keyword>
<accession>A0AA39QDS4</accession>
<proteinExistence type="predicted"/>
<dbReference type="EMBL" id="JAUEPU010000007">
    <property type="protein sequence ID" value="KAK0501063.1"/>
    <property type="molecule type" value="Genomic_DNA"/>
</dbReference>
<evidence type="ECO:0008006" key="3">
    <source>
        <dbReference type="Google" id="ProtNLM"/>
    </source>
</evidence>
<evidence type="ECO:0000313" key="1">
    <source>
        <dbReference type="EMBL" id="KAK0501063.1"/>
    </source>
</evidence>
<gene>
    <name evidence="1" type="ORF">EDD18DRAFT_1067222</name>
</gene>
<evidence type="ECO:0000313" key="2">
    <source>
        <dbReference type="Proteomes" id="UP001175228"/>
    </source>
</evidence>
<feature type="non-terminal residue" evidence="1">
    <location>
        <position position="1"/>
    </location>
</feature>
<organism evidence="1 2">
    <name type="scientific">Armillaria luteobubalina</name>
    <dbReference type="NCBI Taxonomy" id="153913"/>
    <lineage>
        <taxon>Eukaryota</taxon>
        <taxon>Fungi</taxon>
        <taxon>Dikarya</taxon>
        <taxon>Basidiomycota</taxon>
        <taxon>Agaricomycotina</taxon>
        <taxon>Agaricomycetes</taxon>
        <taxon>Agaricomycetidae</taxon>
        <taxon>Agaricales</taxon>
        <taxon>Marasmiineae</taxon>
        <taxon>Physalacriaceae</taxon>
        <taxon>Armillaria</taxon>
    </lineage>
</organism>
<comment type="caution">
    <text evidence="1">The sequence shown here is derived from an EMBL/GenBank/DDBJ whole genome shotgun (WGS) entry which is preliminary data.</text>
</comment>
<reference evidence="1" key="1">
    <citation type="submission" date="2023-06" db="EMBL/GenBank/DDBJ databases">
        <authorList>
            <consortium name="Lawrence Berkeley National Laboratory"/>
            <person name="Ahrendt S."/>
            <person name="Sahu N."/>
            <person name="Indic B."/>
            <person name="Wong-Bajracharya J."/>
            <person name="Merenyi Z."/>
            <person name="Ke H.-M."/>
            <person name="Monk M."/>
            <person name="Kocsube S."/>
            <person name="Drula E."/>
            <person name="Lipzen A."/>
            <person name="Balint B."/>
            <person name="Henrissat B."/>
            <person name="Andreopoulos B."/>
            <person name="Martin F.M."/>
            <person name="Harder C.B."/>
            <person name="Rigling D."/>
            <person name="Ford K.L."/>
            <person name="Foster G.D."/>
            <person name="Pangilinan J."/>
            <person name="Papanicolaou A."/>
            <person name="Barry K."/>
            <person name="LaButti K."/>
            <person name="Viragh M."/>
            <person name="Koriabine M."/>
            <person name="Yan M."/>
            <person name="Riley R."/>
            <person name="Champramary S."/>
            <person name="Plett K.L."/>
            <person name="Tsai I.J."/>
            <person name="Slot J."/>
            <person name="Sipos G."/>
            <person name="Plett J."/>
            <person name="Nagy L.G."/>
            <person name="Grigoriev I.V."/>
        </authorList>
    </citation>
    <scope>NUCLEOTIDE SEQUENCE</scope>
    <source>
        <strain evidence="1">HWK02</strain>
    </source>
</reference>
<sequence length="96" mass="11401">PQYKKRGECPHCKVMESMEHVLVDCNIDGQNVLWQLARELWENHRQKWIPQTLGIALGSTLVQVKTKEEKTKLQPDCNYILITETVHMIWKVRCQW</sequence>
<dbReference type="AlphaFoldDB" id="A0AA39QDS4"/>
<dbReference type="Proteomes" id="UP001175228">
    <property type="component" value="Unassembled WGS sequence"/>
</dbReference>
<protein>
    <recommendedName>
        <fullName evidence="3">Reverse transcriptase zinc-binding domain-containing protein</fullName>
    </recommendedName>
</protein>
<name>A0AA39QDS4_9AGAR</name>